<evidence type="ECO:0000256" key="1">
    <source>
        <dbReference type="ARBA" id="ARBA00023002"/>
    </source>
</evidence>
<keyword evidence="3" id="KW-0503">Monooxygenase</keyword>
<dbReference type="GO" id="GO:0004497">
    <property type="term" value="F:monooxygenase activity"/>
    <property type="evidence" value="ECO:0007669"/>
    <property type="project" value="UniProtKB-KW"/>
</dbReference>
<dbReference type="OrthoDB" id="74360at2759"/>
<feature type="compositionally biased region" description="Low complexity" evidence="2">
    <location>
        <begin position="165"/>
        <end position="179"/>
    </location>
</feature>
<name>A0A010RN76_9PEZI</name>
<dbReference type="PANTHER" id="PTHR43539:SF24">
    <property type="entry name" value="FAD_NAD(P)-BINDING DOMAIN-CONTAINING PROTEIN-RELATED"/>
    <property type="match status" value="1"/>
</dbReference>
<accession>A0A010RN76</accession>
<keyword evidence="4" id="KW-1185">Reference proteome</keyword>
<protein>
    <submittedName>
        <fullName evidence="3">Flavin-containing monooxygenase</fullName>
    </submittedName>
</protein>
<comment type="caution">
    <text evidence="3">The sequence shown here is derived from an EMBL/GenBank/DDBJ whole genome shotgun (WGS) entry which is preliminary data.</text>
</comment>
<sequence length="618" mass="69073">MDGFKLPEIPALTLQEGVKKDEVDAEKISSEWLSKLEKRFAEKSFSNISDLFIDNCWWRDIVGLSWDFTCKQGQDNIKKYLASANHGLSELQTNKLGGLKPLLLDFDGMVWIQTGFTFKTPHGEGKGLLKLGNTGKDEWKAWTVFTQLEKLDFQKEVEERHATSVPTPKTPVTNVTNGVNGVNGVNGTNGHAHSESEEDLQVLIVGAAQAGLMLGARLQHMGIKTRLIERSARLGDSWRERYQSVTLHTPTYTDHWAFMKIPETWPRFLTGDKVAEFMEHYGQLMGLDIAFNTEVTKATYDEKKKRYYVEVRTSEGVRTLSARHVVLATGVYGDQPKIPQFPGQESFKGQIYHSKYHKTAAEIPDVTNKKVVVVGCATSGHDISADFVTHGAKEVTMVQRHPIFSISRESWENFMLSLWTIPGLSTEEADIVGNAIPLALIRRMSIGLTQAMAKNDKTVHDGLKKAGLEIKEGEDGYGLADYQLIKGGQYYIDQGANQMIIDGKIRIQRCEEGIKEFQTDGLVLANGKKLDADVVVLATGFEQNITTVEKLLGPDVVQRLDGFANLDAEQERSGWWRATGVPGFWYMTGSFMMCRQFSLPLALQIAAVEKGLNTSYYD</sequence>
<feature type="region of interest" description="Disordered" evidence="2">
    <location>
        <begin position="160"/>
        <end position="179"/>
    </location>
</feature>
<evidence type="ECO:0000256" key="2">
    <source>
        <dbReference type="SAM" id="MobiDB-lite"/>
    </source>
</evidence>
<evidence type="ECO:0000313" key="3">
    <source>
        <dbReference type="EMBL" id="EXF81886.1"/>
    </source>
</evidence>
<dbReference type="KEGG" id="cfj:CFIO01_02594"/>
<dbReference type="InterPro" id="IPR050982">
    <property type="entry name" value="Auxin_biosynth/cation_transpt"/>
</dbReference>
<proteinExistence type="predicted"/>
<dbReference type="EMBL" id="JARH01000344">
    <property type="protein sequence ID" value="EXF81886.1"/>
    <property type="molecule type" value="Genomic_DNA"/>
</dbReference>
<organism evidence="3 4">
    <name type="scientific">Colletotrichum fioriniae PJ7</name>
    <dbReference type="NCBI Taxonomy" id="1445577"/>
    <lineage>
        <taxon>Eukaryota</taxon>
        <taxon>Fungi</taxon>
        <taxon>Dikarya</taxon>
        <taxon>Ascomycota</taxon>
        <taxon>Pezizomycotina</taxon>
        <taxon>Sordariomycetes</taxon>
        <taxon>Hypocreomycetidae</taxon>
        <taxon>Glomerellales</taxon>
        <taxon>Glomerellaceae</taxon>
        <taxon>Colletotrichum</taxon>
        <taxon>Colletotrichum acutatum species complex</taxon>
    </lineage>
</organism>
<gene>
    <name evidence="3" type="ORF">CFIO01_02594</name>
</gene>
<dbReference type="InterPro" id="IPR036188">
    <property type="entry name" value="FAD/NAD-bd_sf"/>
</dbReference>
<dbReference type="SUPFAM" id="SSF51905">
    <property type="entry name" value="FAD/NAD(P)-binding domain"/>
    <property type="match status" value="2"/>
</dbReference>
<dbReference type="GO" id="GO:0050660">
    <property type="term" value="F:flavin adenine dinucleotide binding"/>
    <property type="evidence" value="ECO:0007669"/>
    <property type="project" value="TreeGrafter"/>
</dbReference>
<evidence type="ECO:0000313" key="4">
    <source>
        <dbReference type="Proteomes" id="UP000020467"/>
    </source>
</evidence>
<dbReference type="PANTHER" id="PTHR43539">
    <property type="entry name" value="FLAVIN-BINDING MONOOXYGENASE-LIKE PROTEIN (AFU_ORTHOLOGUE AFUA_4G09220)"/>
    <property type="match status" value="1"/>
</dbReference>
<dbReference type="HOGENOM" id="CLU_015676_1_2_1"/>
<reference evidence="3 4" key="1">
    <citation type="submission" date="2014-02" db="EMBL/GenBank/DDBJ databases">
        <title>The genome sequence of Colletotrichum fioriniae PJ7.</title>
        <authorList>
            <person name="Baroncelli R."/>
            <person name="Thon M.R."/>
        </authorList>
    </citation>
    <scope>NUCLEOTIDE SEQUENCE [LARGE SCALE GENOMIC DNA]</scope>
    <source>
        <strain evidence="3 4">PJ7</strain>
    </source>
</reference>
<dbReference type="Gene3D" id="3.50.50.60">
    <property type="entry name" value="FAD/NAD(P)-binding domain"/>
    <property type="match status" value="2"/>
</dbReference>
<dbReference type="eggNOG" id="KOG1399">
    <property type="taxonomic scope" value="Eukaryota"/>
</dbReference>
<dbReference type="AlphaFoldDB" id="A0A010RN76"/>
<dbReference type="Pfam" id="PF13738">
    <property type="entry name" value="Pyr_redox_3"/>
    <property type="match status" value="1"/>
</dbReference>
<keyword evidence="1" id="KW-0560">Oxidoreductase</keyword>
<dbReference type="Proteomes" id="UP000020467">
    <property type="component" value="Unassembled WGS sequence"/>
</dbReference>